<comment type="catalytic activity">
    <reaction evidence="10">
        <text>apo-[aryl-carrier protein] + CoA = holo-[aryl-carrier protein] + adenosine 3',5'-bisphosphate + H(+)</text>
        <dbReference type="Rhea" id="RHEA:48404"/>
        <dbReference type="Rhea" id="RHEA-COMP:15903"/>
        <dbReference type="Rhea" id="RHEA-COMP:17557"/>
        <dbReference type="ChEBI" id="CHEBI:15378"/>
        <dbReference type="ChEBI" id="CHEBI:29999"/>
        <dbReference type="ChEBI" id="CHEBI:57287"/>
        <dbReference type="ChEBI" id="CHEBI:58343"/>
        <dbReference type="ChEBI" id="CHEBI:64479"/>
    </reaction>
</comment>
<feature type="domain" description="4'-phosphopantetheinyl transferase N-terminal" evidence="13">
    <location>
        <begin position="42"/>
        <end position="103"/>
    </location>
</feature>
<comment type="subunit">
    <text evidence="4">EntB, EntD, EntE, and EntF form a multienzyme complex called enterobactin synthase.</text>
</comment>
<keyword evidence="7" id="KW-0259">Enterobactin biosynthesis</keyword>
<keyword evidence="6 14" id="KW-0808">Transferase</keyword>
<evidence type="ECO:0000313" key="14">
    <source>
        <dbReference type="EMBL" id="WPC75801.1"/>
    </source>
</evidence>
<evidence type="ECO:0000256" key="4">
    <source>
        <dbReference type="ARBA" id="ARBA00011503"/>
    </source>
</evidence>
<dbReference type="Pfam" id="PF01648">
    <property type="entry name" value="ACPS"/>
    <property type="match status" value="1"/>
</dbReference>
<evidence type="ECO:0000256" key="10">
    <source>
        <dbReference type="ARBA" id="ARBA00049176"/>
    </source>
</evidence>
<dbReference type="PRINTS" id="PR01399">
    <property type="entry name" value="ENTSNTHTASED"/>
</dbReference>
<proteinExistence type="inferred from homology"/>
<feature type="domain" description="4'-phosphopantetheinyl transferase" evidence="12">
    <location>
        <begin position="111"/>
        <end position="192"/>
    </location>
</feature>
<dbReference type="PANTHER" id="PTHR38096">
    <property type="entry name" value="ENTEROBACTIN SYNTHASE COMPONENT D"/>
    <property type="match status" value="1"/>
</dbReference>
<comment type="similarity">
    <text evidence="3">Belongs to the P-Pant transferase superfamily. EntD family.</text>
</comment>
<organism evidence="14 15">
    <name type="scientific">Vibrio porteresiae DSM 19223</name>
    <dbReference type="NCBI Taxonomy" id="1123496"/>
    <lineage>
        <taxon>Bacteria</taxon>
        <taxon>Pseudomonadati</taxon>
        <taxon>Pseudomonadota</taxon>
        <taxon>Gammaproteobacteria</taxon>
        <taxon>Vibrionales</taxon>
        <taxon>Vibrionaceae</taxon>
        <taxon>Vibrio</taxon>
    </lineage>
</organism>
<dbReference type="InterPro" id="IPR008278">
    <property type="entry name" value="4-PPantetheinyl_Trfase_dom"/>
</dbReference>
<dbReference type="RefSeq" id="WP_261897776.1">
    <property type="nucleotide sequence ID" value="NZ_AP024896.1"/>
</dbReference>
<dbReference type="Proteomes" id="UP001304071">
    <property type="component" value="Chromosome 2"/>
</dbReference>
<accession>A0ABZ0QIC8</accession>
<dbReference type="Pfam" id="PF17837">
    <property type="entry name" value="4PPT_N"/>
    <property type="match status" value="1"/>
</dbReference>
<dbReference type="GO" id="GO:0016740">
    <property type="term" value="F:transferase activity"/>
    <property type="evidence" value="ECO:0007669"/>
    <property type="project" value="UniProtKB-KW"/>
</dbReference>
<dbReference type="InterPro" id="IPR041354">
    <property type="entry name" value="4PPT_N"/>
</dbReference>
<dbReference type="InterPro" id="IPR003542">
    <property type="entry name" value="Enbac_synth_compD-like"/>
</dbReference>
<evidence type="ECO:0000259" key="12">
    <source>
        <dbReference type="Pfam" id="PF01648"/>
    </source>
</evidence>
<keyword evidence="15" id="KW-1185">Reference proteome</keyword>
<evidence type="ECO:0000259" key="13">
    <source>
        <dbReference type="Pfam" id="PF17837"/>
    </source>
</evidence>
<dbReference type="PANTHER" id="PTHR38096:SF1">
    <property type="entry name" value="ENTEROBACTIN SYNTHASE COMPONENT D"/>
    <property type="match status" value="1"/>
</dbReference>
<dbReference type="Gene3D" id="3.90.470.20">
    <property type="entry name" value="4'-phosphopantetheinyl transferase domain"/>
    <property type="match status" value="1"/>
</dbReference>
<evidence type="ECO:0000256" key="8">
    <source>
        <dbReference type="ARBA" id="ARBA00029894"/>
    </source>
</evidence>
<dbReference type="EMBL" id="CP138204">
    <property type="protein sequence ID" value="WPC75801.1"/>
    <property type="molecule type" value="Genomic_DNA"/>
</dbReference>
<evidence type="ECO:0000256" key="1">
    <source>
        <dbReference type="ARBA" id="ARBA00003937"/>
    </source>
</evidence>
<evidence type="ECO:0000313" key="15">
    <source>
        <dbReference type="Proteomes" id="UP001304071"/>
    </source>
</evidence>
<name>A0ABZ0QIC8_9VIBR</name>
<protein>
    <recommendedName>
        <fullName evidence="5">Enterobactin synthase component D</fullName>
    </recommendedName>
    <alternativeName>
        <fullName evidence="8">4'-phosphopantetheinyl transferase EntD</fullName>
    </alternativeName>
    <alternativeName>
        <fullName evidence="9">Enterochelin synthase D</fullName>
    </alternativeName>
</protein>
<evidence type="ECO:0000256" key="2">
    <source>
        <dbReference type="ARBA" id="ARBA00004993"/>
    </source>
</evidence>
<comment type="pathway">
    <text evidence="2">Siderophore biosynthesis; enterobactin biosynthesis.</text>
</comment>
<dbReference type="SUPFAM" id="SSF56214">
    <property type="entry name" value="4'-phosphopantetheinyl transferase"/>
    <property type="match status" value="1"/>
</dbReference>
<comment type="function">
    <text evidence="1">Involved in the biosynthesis of the siderophore enterobactin (enterochelin), which is a macrocyclic trimeric lactone of N-(2,3-dihydroxybenzoyl)-serine. The serine trilactone serves as a scaffolding for the three catechol functionalities that provide hexadentate coordination for the tightly ligated iron(2+) atoms. Plays an essential role in the assembly of the enterobactin by catalyzing the transfer of the 4'-phosphopantetheine (Ppant) moiety from coenzyme A to the apo-domains of both EntB (ArCP domain) and EntF (PCP domain) to yield their holo-forms which make them competent for the activation of 2,3-dihydroxybenzoate (DHB) and L-serine, respectively.</text>
</comment>
<evidence type="ECO:0000256" key="11">
    <source>
        <dbReference type="ARBA" id="ARBA00049191"/>
    </source>
</evidence>
<evidence type="ECO:0000256" key="5">
    <source>
        <dbReference type="ARBA" id="ARBA00019087"/>
    </source>
</evidence>
<dbReference type="InterPro" id="IPR037143">
    <property type="entry name" value="4-PPantetheinyl_Trfase_dom_sf"/>
</dbReference>
<evidence type="ECO:0000256" key="9">
    <source>
        <dbReference type="ARBA" id="ARBA00031996"/>
    </source>
</evidence>
<evidence type="ECO:0000256" key="7">
    <source>
        <dbReference type="ARBA" id="ARBA00023191"/>
    </source>
</evidence>
<evidence type="ECO:0000256" key="3">
    <source>
        <dbReference type="ARBA" id="ARBA00008342"/>
    </source>
</evidence>
<comment type="catalytic activity">
    <reaction evidence="11">
        <text>apo-[peptidyl-carrier protein] + CoA = holo-[peptidyl-carrier protein] + adenosine 3',5'-bisphosphate + H(+)</text>
        <dbReference type="Rhea" id="RHEA:46228"/>
        <dbReference type="Rhea" id="RHEA-COMP:11479"/>
        <dbReference type="Rhea" id="RHEA-COMP:11480"/>
        <dbReference type="ChEBI" id="CHEBI:15378"/>
        <dbReference type="ChEBI" id="CHEBI:29999"/>
        <dbReference type="ChEBI" id="CHEBI:57287"/>
        <dbReference type="ChEBI" id="CHEBI:58343"/>
        <dbReference type="ChEBI" id="CHEBI:64479"/>
    </reaction>
</comment>
<evidence type="ECO:0000256" key="6">
    <source>
        <dbReference type="ARBA" id="ARBA00022679"/>
    </source>
</evidence>
<reference evidence="14 15" key="1">
    <citation type="submission" date="2023-11" db="EMBL/GenBank/DDBJ databases">
        <title>Plant-associative lifestyle of Vibrio porteresiae and its evolutionary dynamics.</title>
        <authorList>
            <person name="Rameshkumar N."/>
            <person name="Kirti K."/>
        </authorList>
    </citation>
    <scope>NUCLEOTIDE SEQUENCE [LARGE SCALE GENOMIC DNA]</scope>
    <source>
        <strain evidence="14 15">MSSRF30</strain>
    </source>
</reference>
<sequence length="235" mass="25643">MTFIGVCQKKQLAGVTLYLRSFHRHEFIEPRDTAQISLPKSLCNAALKRKAEFVAGRVAANDALCVLGYTDFSIAIGEHRSPCWPGAVVGSISHSDDIAVAVAGAKADWQGLGVDVQARLTQDDLEAVNGVIATPHEHALLSLLDTPLAEQLTLIFSAKESVFKALYPRVKRYLDFSDATLVCASQNQLTFRLSHALTLELGLATCRCDYLWNSHHVITLVTLPCDLESPRDGAQ</sequence>
<gene>
    <name evidence="14" type="ORF">R8Z52_23065</name>
</gene>